<feature type="repeat" description="ANK" evidence="3">
    <location>
        <begin position="585"/>
        <end position="609"/>
    </location>
</feature>
<organism evidence="5 6">
    <name type="scientific">Apiospora arundinis</name>
    <dbReference type="NCBI Taxonomy" id="335852"/>
    <lineage>
        <taxon>Eukaryota</taxon>
        <taxon>Fungi</taxon>
        <taxon>Dikarya</taxon>
        <taxon>Ascomycota</taxon>
        <taxon>Pezizomycotina</taxon>
        <taxon>Sordariomycetes</taxon>
        <taxon>Xylariomycetidae</taxon>
        <taxon>Amphisphaeriales</taxon>
        <taxon>Apiosporaceae</taxon>
        <taxon>Apiospora</taxon>
    </lineage>
</organism>
<dbReference type="SMART" id="SM00248">
    <property type="entry name" value="ANK"/>
    <property type="match status" value="6"/>
</dbReference>
<dbReference type="PROSITE" id="PS50088">
    <property type="entry name" value="ANK_REPEAT"/>
    <property type="match status" value="3"/>
</dbReference>
<comment type="caution">
    <text evidence="5">The sequence shown here is derived from an EMBL/GenBank/DDBJ whole genome shotgun (WGS) entry which is preliminary data.</text>
</comment>
<dbReference type="PANTHER" id="PTHR24126:SF14">
    <property type="entry name" value="ANK_REP_REGION DOMAIN-CONTAINING PROTEIN"/>
    <property type="match status" value="1"/>
</dbReference>
<dbReference type="SUPFAM" id="SSF48403">
    <property type="entry name" value="Ankyrin repeat"/>
    <property type="match status" value="1"/>
</dbReference>
<evidence type="ECO:0000256" key="4">
    <source>
        <dbReference type="SAM" id="MobiDB-lite"/>
    </source>
</evidence>
<feature type="repeat" description="ANK" evidence="3">
    <location>
        <begin position="514"/>
        <end position="546"/>
    </location>
</feature>
<keyword evidence="1" id="KW-0677">Repeat</keyword>
<reference evidence="5 6" key="1">
    <citation type="journal article" date="2024" name="IMA Fungus">
        <title>Apiospora arundinis, a panoply of carbohydrate-active enzymes and secondary metabolites.</title>
        <authorList>
            <person name="Sorensen T."/>
            <person name="Petersen C."/>
            <person name="Muurmann A.T."/>
            <person name="Christiansen J.V."/>
            <person name="Brundto M.L."/>
            <person name="Overgaard C.K."/>
            <person name="Boysen A.T."/>
            <person name="Wollenberg R.D."/>
            <person name="Larsen T.O."/>
            <person name="Sorensen J.L."/>
            <person name="Nielsen K.L."/>
            <person name="Sondergaard T.E."/>
        </authorList>
    </citation>
    <scope>NUCLEOTIDE SEQUENCE [LARGE SCALE GENOMIC DNA]</scope>
    <source>
        <strain evidence="5 6">AAU 773</strain>
    </source>
</reference>
<evidence type="ECO:0000313" key="6">
    <source>
        <dbReference type="Proteomes" id="UP001390339"/>
    </source>
</evidence>
<accession>A0ABR2IVV5</accession>
<feature type="compositionally biased region" description="Polar residues" evidence="4">
    <location>
        <begin position="747"/>
        <end position="772"/>
    </location>
</feature>
<dbReference type="Gene3D" id="1.25.40.20">
    <property type="entry name" value="Ankyrin repeat-containing domain"/>
    <property type="match status" value="1"/>
</dbReference>
<evidence type="ECO:0000256" key="1">
    <source>
        <dbReference type="ARBA" id="ARBA00022737"/>
    </source>
</evidence>
<dbReference type="PANTHER" id="PTHR24126">
    <property type="entry name" value="ANKYRIN REPEAT, PH AND SEC7 DOMAIN CONTAINING PROTEIN SECG-RELATED"/>
    <property type="match status" value="1"/>
</dbReference>
<dbReference type="Pfam" id="PF12796">
    <property type="entry name" value="Ank_2"/>
    <property type="match status" value="2"/>
</dbReference>
<dbReference type="InterPro" id="IPR036770">
    <property type="entry name" value="Ankyrin_rpt-contain_sf"/>
</dbReference>
<feature type="region of interest" description="Disordered" evidence="4">
    <location>
        <begin position="747"/>
        <end position="817"/>
    </location>
</feature>
<feature type="repeat" description="ANK" evidence="3">
    <location>
        <begin position="657"/>
        <end position="689"/>
    </location>
</feature>
<proteinExistence type="predicted"/>
<evidence type="ECO:0000313" key="5">
    <source>
        <dbReference type="EMBL" id="KAK8868963.1"/>
    </source>
</evidence>
<evidence type="ECO:0000256" key="3">
    <source>
        <dbReference type="PROSITE-ProRule" id="PRU00023"/>
    </source>
</evidence>
<evidence type="ECO:0000256" key="2">
    <source>
        <dbReference type="ARBA" id="ARBA00023043"/>
    </source>
</evidence>
<feature type="compositionally biased region" description="Low complexity" evidence="4">
    <location>
        <begin position="773"/>
        <end position="790"/>
    </location>
</feature>
<dbReference type="Proteomes" id="UP001390339">
    <property type="component" value="Unassembled WGS sequence"/>
</dbReference>
<keyword evidence="6" id="KW-1185">Reference proteome</keyword>
<dbReference type="PROSITE" id="PS50297">
    <property type="entry name" value="ANK_REP_REGION"/>
    <property type="match status" value="3"/>
</dbReference>
<name>A0ABR2IVV5_9PEZI</name>
<sequence>MSGIEAIGILASVIEIARFASAVTKFISELSDDASGLRSTLGHLQNNLEGVKNVFQNLQVVIKEQDLSESDSLVLIVSSSAEHCEGIVKGLERKLPELAKGAGIGQKAKVALDKKLKGKVIEEQLEFLNQYIRITDLALSTIESRKLSKIDAKLTRLESVIQDLTTLPAYSPDNAADFYRLKGNIDNFRDVATKEKTQYDPDAKSVYDRREDTRSLLPGADQLHPVLQDLLKDARPSVQPHNDTMDALESKGMLYKAAHAELSPDENPKVTERRADLLIKCPTVRSHQEALVILRELWDSEIDEKKDIICPERLGQVGSKLARLYLDSQSLGHFTEKERDEDLEMASDVLHRSLDVLMSHLPTLRPFPCNTVLTVGELLITFLKETGKSSVASSVQDALPKRIKTELPDDPVPNRSDWPHSEWPRTFKPLMPRSLTWCGEENITALLEKWPANTAVVTRPDDLNLKFNIQSLEFRFDEAVGGISPFQLAVIYGEKDVVGEMLREVKDVNGGSQPASTPLMETALNGKDDIAQMLIDHGASIERVDGKKRTVLHWAQTAEARHGVRMAKLFLGVEKGPIVEMKDGDGKTALYLACEAGNSEMVELLINEGKAKVNVTDPFGKTALHATVDAKDRLGERYKIARLLLEARAEPNTSDRHKRTPLCTACARGHVELVKVLLDHKADPDRPGQGKRTPLIEATKRNLENVVWELMLKRADPREKDATGQNAHNYAQLCPKTSTIKELLSGNLTSLPRRTSHLSVQSESPRRSNTADPTTASSSQSSRRSTVPASEQPVSRRMSFWGSKSRKKPRPPSDALD</sequence>
<keyword evidence="2 3" id="KW-0040">ANK repeat</keyword>
<dbReference type="InterPro" id="IPR002110">
    <property type="entry name" value="Ankyrin_rpt"/>
</dbReference>
<dbReference type="Pfam" id="PF13637">
    <property type="entry name" value="Ank_4"/>
    <property type="match status" value="1"/>
</dbReference>
<gene>
    <name evidence="5" type="ORF">PGQ11_007541</name>
</gene>
<dbReference type="EMBL" id="JAPCWZ010000004">
    <property type="protein sequence ID" value="KAK8868963.1"/>
    <property type="molecule type" value="Genomic_DNA"/>
</dbReference>
<protein>
    <submittedName>
        <fullName evidence="5">Ankyrin repeat-containing domain protein</fullName>
    </submittedName>
</protein>